<gene>
    <name evidence="3" type="ORF">T459_11974</name>
</gene>
<comment type="caution">
    <text evidence="3">The sequence shown here is derived from an EMBL/GenBank/DDBJ whole genome shotgun (WGS) entry which is preliminary data.</text>
</comment>
<accession>A0A1U8GPP6</accession>
<feature type="domain" description="BSD" evidence="2">
    <location>
        <begin position="202"/>
        <end position="254"/>
    </location>
</feature>
<dbReference type="Pfam" id="PF03909">
    <property type="entry name" value="BSD"/>
    <property type="match status" value="1"/>
</dbReference>
<feature type="region of interest" description="Disordered" evidence="1">
    <location>
        <begin position="475"/>
        <end position="538"/>
    </location>
</feature>
<keyword evidence="4" id="KW-1185">Reference proteome</keyword>
<feature type="compositionally biased region" description="Polar residues" evidence="1">
    <location>
        <begin position="503"/>
        <end position="513"/>
    </location>
</feature>
<feature type="compositionally biased region" description="Low complexity" evidence="1">
    <location>
        <begin position="1"/>
        <end position="20"/>
    </location>
</feature>
<dbReference type="KEGG" id="cann:107868039"/>
<evidence type="ECO:0000313" key="3">
    <source>
        <dbReference type="EMBL" id="PHT83531.1"/>
    </source>
</evidence>
<dbReference type="InterPro" id="IPR035925">
    <property type="entry name" value="BSD_dom_sf"/>
</dbReference>
<evidence type="ECO:0000259" key="2">
    <source>
        <dbReference type="PROSITE" id="PS50858"/>
    </source>
</evidence>
<dbReference type="Gene3D" id="1.10.3970.10">
    <property type="entry name" value="BSD domain"/>
    <property type="match status" value="1"/>
</dbReference>
<dbReference type="InterPro" id="IPR005607">
    <property type="entry name" value="BSD_dom"/>
</dbReference>
<dbReference type="EMBL" id="AYRZ02000004">
    <property type="protein sequence ID" value="PHT83531.1"/>
    <property type="molecule type" value="Genomic_DNA"/>
</dbReference>
<dbReference type="Gramene" id="PHT83531">
    <property type="protein sequence ID" value="PHT83531"/>
    <property type="gene ID" value="T459_11974"/>
</dbReference>
<dbReference type="Proteomes" id="UP000222542">
    <property type="component" value="Unassembled WGS sequence"/>
</dbReference>
<dbReference type="AlphaFoldDB" id="A0A1U8GPP6"/>
<proteinExistence type="predicted"/>
<dbReference type="SMR" id="A0A1U8GPP6"/>
<name>A0A1U8GPP6_CAPAN</name>
<dbReference type="OrthoDB" id="2021158at2759"/>
<feature type="compositionally biased region" description="Basic and acidic residues" evidence="1">
    <location>
        <begin position="24"/>
        <end position="33"/>
    </location>
</feature>
<dbReference type="PANTHER" id="PTHR31923">
    <property type="entry name" value="BSD DOMAIN-CONTAINING PROTEIN"/>
    <property type="match status" value="1"/>
</dbReference>
<evidence type="ECO:0000256" key="1">
    <source>
        <dbReference type="SAM" id="MobiDB-lite"/>
    </source>
</evidence>
<organism evidence="3 4">
    <name type="scientific">Capsicum annuum</name>
    <name type="common">Capsicum pepper</name>
    <dbReference type="NCBI Taxonomy" id="4072"/>
    <lineage>
        <taxon>Eukaryota</taxon>
        <taxon>Viridiplantae</taxon>
        <taxon>Streptophyta</taxon>
        <taxon>Embryophyta</taxon>
        <taxon>Tracheophyta</taxon>
        <taxon>Spermatophyta</taxon>
        <taxon>Magnoliopsida</taxon>
        <taxon>eudicotyledons</taxon>
        <taxon>Gunneridae</taxon>
        <taxon>Pentapetalae</taxon>
        <taxon>asterids</taxon>
        <taxon>lamiids</taxon>
        <taxon>Solanales</taxon>
        <taxon>Solanaceae</taxon>
        <taxon>Solanoideae</taxon>
        <taxon>Capsiceae</taxon>
        <taxon>Capsicum</taxon>
    </lineage>
</organism>
<dbReference type="OMA" id="IELCPIY"/>
<evidence type="ECO:0000313" key="4">
    <source>
        <dbReference type="Proteomes" id="UP000222542"/>
    </source>
</evidence>
<feature type="region of interest" description="Disordered" evidence="1">
    <location>
        <begin position="1"/>
        <end position="64"/>
    </location>
</feature>
<feature type="region of interest" description="Disordered" evidence="1">
    <location>
        <begin position="85"/>
        <end position="115"/>
    </location>
</feature>
<reference evidence="3 4" key="2">
    <citation type="journal article" date="2017" name="Genome Biol.">
        <title>New reference genome sequences of hot pepper reveal the massive evolution of plant disease-resistance genes by retroduplication.</title>
        <authorList>
            <person name="Kim S."/>
            <person name="Park J."/>
            <person name="Yeom S.I."/>
            <person name="Kim Y.M."/>
            <person name="Seo E."/>
            <person name="Kim K.T."/>
            <person name="Kim M.S."/>
            <person name="Lee J.M."/>
            <person name="Cheong K."/>
            <person name="Shin H.S."/>
            <person name="Kim S.B."/>
            <person name="Han K."/>
            <person name="Lee J."/>
            <person name="Park M."/>
            <person name="Lee H.A."/>
            <person name="Lee H.Y."/>
            <person name="Lee Y."/>
            <person name="Oh S."/>
            <person name="Lee J.H."/>
            <person name="Choi E."/>
            <person name="Choi E."/>
            <person name="Lee S.E."/>
            <person name="Jeon J."/>
            <person name="Kim H."/>
            <person name="Choi G."/>
            <person name="Song H."/>
            <person name="Lee J."/>
            <person name="Lee S.C."/>
            <person name="Kwon J.K."/>
            <person name="Lee H.Y."/>
            <person name="Koo N."/>
            <person name="Hong Y."/>
            <person name="Kim R.W."/>
            <person name="Kang W.H."/>
            <person name="Huh J.H."/>
            <person name="Kang B.C."/>
            <person name="Yang T.J."/>
            <person name="Lee Y.H."/>
            <person name="Bennetzen J.L."/>
            <person name="Choi D."/>
        </authorList>
    </citation>
    <scope>NUCLEOTIDE SEQUENCE [LARGE SCALE GENOMIC DNA]</scope>
    <source>
        <strain evidence="4">cv. CM334</strain>
    </source>
</reference>
<dbReference type="PANTHER" id="PTHR31923:SF29">
    <property type="entry name" value="BSD DOMAIN-CONTAINING PROTEIN"/>
    <property type="match status" value="1"/>
</dbReference>
<dbReference type="SUPFAM" id="SSF140383">
    <property type="entry name" value="BSD domain-like"/>
    <property type="match status" value="1"/>
</dbReference>
<protein>
    <recommendedName>
        <fullName evidence="2">BSD domain-containing protein</fullName>
    </recommendedName>
</protein>
<feature type="compositionally biased region" description="Acidic residues" evidence="1">
    <location>
        <begin position="515"/>
        <end position="530"/>
    </location>
</feature>
<dbReference type="SMART" id="SM00751">
    <property type="entry name" value="BSD"/>
    <property type="match status" value="1"/>
</dbReference>
<dbReference type="PROSITE" id="PS50858">
    <property type="entry name" value="BSD"/>
    <property type="match status" value="1"/>
</dbReference>
<reference evidence="3 4" key="1">
    <citation type="journal article" date="2014" name="Nat. Genet.">
        <title>Genome sequence of the hot pepper provides insights into the evolution of pungency in Capsicum species.</title>
        <authorList>
            <person name="Kim S."/>
            <person name="Park M."/>
            <person name="Yeom S.I."/>
            <person name="Kim Y.M."/>
            <person name="Lee J.M."/>
            <person name="Lee H.A."/>
            <person name="Seo E."/>
            <person name="Choi J."/>
            <person name="Cheong K."/>
            <person name="Kim K.T."/>
            <person name="Jung K."/>
            <person name="Lee G.W."/>
            <person name="Oh S.K."/>
            <person name="Bae C."/>
            <person name="Kim S.B."/>
            <person name="Lee H.Y."/>
            <person name="Kim S.Y."/>
            <person name="Kim M.S."/>
            <person name="Kang B.C."/>
            <person name="Jo Y.D."/>
            <person name="Yang H.B."/>
            <person name="Jeong H.J."/>
            <person name="Kang W.H."/>
            <person name="Kwon J.K."/>
            <person name="Shin C."/>
            <person name="Lim J.Y."/>
            <person name="Park J.H."/>
            <person name="Huh J.H."/>
            <person name="Kim J.S."/>
            <person name="Kim B.D."/>
            <person name="Cohen O."/>
            <person name="Paran I."/>
            <person name="Suh M.C."/>
            <person name="Lee S.B."/>
            <person name="Kim Y.K."/>
            <person name="Shin Y."/>
            <person name="Noh S.J."/>
            <person name="Park J."/>
            <person name="Seo Y.S."/>
            <person name="Kwon S.Y."/>
            <person name="Kim H.A."/>
            <person name="Park J.M."/>
            <person name="Kim H.J."/>
            <person name="Choi S.B."/>
            <person name="Bosland P.W."/>
            <person name="Reeves G."/>
            <person name="Jo S.H."/>
            <person name="Lee B.W."/>
            <person name="Cho H.T."/>
            <person name="Choi H.S."/>
            <person name="Lee M.S."/>
            <person name="Yu Y."/>
            <person name="Do Choi Y."/>
            <person name="Park B.S."/>
            <person name="van Deynze A."/>
            <person name="Ashrafi H."/>
            <person name="Hill T."/>
            <person name="Kim W.T."/>
            <person name="Pai H.S."/>
            <person name="Ahn H.K."/>
            <person name="Yeam I."/>
            <person name="Giovannoni J.J."/>
            <person name="Rose J.K."/>
            <person name="Sorensen I."/>
            <person name="Lee S.J."/>
            <person name="Kim R.W."/>
            <person name="Choi I.Y."/>
            <person name="Choi B.S."/>
            <person name="Lim J.S."/>
            <person name="Lee Y.H."/>
            <person name="Choi D."/>
        </authorList>
    </citation>
    <scope>NUCLEOTIDE SEQUENCE [LARGE SCALE GENOMIC DNA]</scope>
    <source>
        <strain evidence="4">cv. CM334</strain>
    </source>
</reference>
<sequence length="538" mass="59218">MSWFSRSISNNDSNSIVPSPTDNPKLENQHQTDDPFSSSKSESHEHQTDDPFSSSSRGVKEDLSELTKTLTSQFWGVASFLAPPPQSETYKPLDSSNNSKSDPETEQPDPDLPGIVGLQTDFAEISGKFRSGISMLSNNIGVSEITKMASSLLQLGPEEEEEEVDGEKGAVGVTEEVVAFVRDIAMNPETWLDFPLPENEDNQDFYLSDAQQEHALAVEQLAPRLAALRIELCPIYMSETCFWEIYFVLLHPRLGKHDARLLSTPQVVKARASLAQELHKRRIEENWSEKRTPESNDNNNPRHEKIVSVVATANSAHVVQEMSSVESTTSTAVPVPATEKQPVLNSESQVVDKPVVEGGLATHSNVGKKSVISTEIEIVDKPVVEGGLITHNNVEKQPVISTGIQVVDKPVVEGDFIISEKQPMISTGIQIIDKPVVVGSFITPHNVEKQPMIHRDIQVDKPVVKGGLVTHKNVEKTKSVSSSKLQESDEDDGDDWLKEETSETAGVSKTTIPIDSEEDVSFSDLEEEDKDVPAKSRK</sequence>